<proteinExistence type="predicted"/>
<protein>
    <submittedName>
        <fullName evidence="1">Uncharacterized protein</fullName>
    </submittedName>
</protein>
<accession>A0A0A9HGJ3</accession>
<name>A0A0A9HGJ3_ARUDO</name>
<sequence length="48" mass="5378">MIHANYPKLVHLTLLRNSVTEAITVKLITQAISTTDRRMHHAAKKGPT</sequence>
<organism evidence="1">
    <name type="scientific">Arundo donax</name>
    <name type="common">Giant reed</name>
    <name type="synonym">Donax arundinaceus</name>
    <dbReference type="NCBI Taxonomy" id="35708"/>
    <lineage>
        <taxon>Eukaryota</taxon>
        <taxon>Viridiplantae</taxon>
        <taxon>Streptophyta</taxon>
        <taxon>Embryophyta</taxon>
        <taxon>Tracheophyta</taxon>
        <taxon>Spermatophyta</taxon>
        <taxon>Magnoliopsida</taxon>
        <taxon>Liliopsida</taxon>
        <taxon>Poales</taxon>
        <taxon>Poaceae</taxon>
        <taxon>PACMAD clade</taxon>
        <taxon>Arundinoideae</taxon>
        <taxon>Arundineae</taxon>
        <taxon>Arundo</taxon>
    </lineage>
</organism>
<reference evidence="1" key="2">
    <citation type="journal article" date="2015" name="Data Brief">
        <title>Shoot transcriptome of the giant reed, Arundo donax.</title>
        <authorList>
            <person name="Barrero R.A."/>
            <person name="Guerrero F.D."/>
            <person name="Moolhuijzen P."/>
            <person name="Goolsby J.A."/>
            <person name="Tidwell J."/>
            <person name="Bellgard S.E."/>
            <person name="Bellgard M.I."/>
        </authorList>
    </citation>
    <scope>NUCLEOTIDE SEQUENCE</scope>
    <source>
        <tissue evidence="1">Shoot tissue taken approximately 20 cm above the soil surface</tissue>
    </source>
</reference>
<dbReference type="EMBL" id="GBRH01162962">
    <property type="protein sequence ID" value="JAE34934.1"/>
    <property type="molecule type" value="Transcribed_RNA"/>
</dbReference>
<reference evidence="1" key="1">
    <citation type="submission" date="2014-09" db="EMBL/GenBank/DDBJ databases">
        <authorList>
            <person name="Magalhaes I.L.F."/>
            <person name="Oliveira U."/>
            <person name="Santos F.R."/>
            <person name="Vidigal T.H.D.A."/>
            <person name="Brescovit A.D."/>
            <person name="Santos A.J."/>
        </authorList>
    </citation>
    <scope>NUCLEOTIDE SEQUENCE</scope>
    <source>
        <tissue evidence="1">Shoot tissue taken approximately 20 cm above the soil surface</tissue>
    </source>
</reference>
<dbReference type="AlphaFoldDB" id="A0A0A9HGJ3"/>
<evidence type="ECO:0000313" key="1">
    <source>
        <dbReference type="EMBL" id="JAE34934.1"/>
    </source>
</evidence>